<dbReference type="SUPFAM" id="SSF57938">
    <property type="entry name" value="DnaJ/Hsp40 cysteine-rich domain"/>
    <property type="match status" value="1"/>
</dbReference>
<evidence type="ECO:0000313" key="1">
    <source>
        <dbReference type="EMBL" id="AKH46935.1"/>
    </source>
</evidence>
<name>A0A0F7L4P2_9VIRU</name>
<protein>
    <submittedName>
        <fullName evidence="1">Uncharacterized protein</fullName>
    </submittedName>
</protein>
<dbReference type="EMBL" id="KR029587">
    <property type="protein sequence ID" value="AKH46935.1"/>
    <property type="molecule type" value="Genomic_DNA"/>
</dbReference>
<proteinExistence type="predicted"/>
<sequence>MKLDLIKAFKTVRGFFKCPKCLGRGVVRRHYGGKRNLNSWYSKCPRCGGRK</sequence>
<reference evidence="1" key="2">
    <citation type="submission" date="2015-03" db="EMBL/GenBank/DDBJ databases">
        <authorList>
            <person name="Chow C.-E.T."/>
            <person name="Winget D.M."/>
            <person name="White R.A.III."/>
            <person name="Hallam S.J."/>
            <person name="Suttle C.A."/>
        </authorList>
    </citation>
    <scope>NUCLEOTIDE SEQUENCE</scope>
    <source>
        <strain evidence="1">Anoxic2_3</strain>
    </source>
</reference>
<organism evidence="1">
    <name type="scientific">uncultured marine virus</name>
    <dbReference type="NCBI Taxonomy" id="186617"/>
    <lineage>
        <taxon>Viruses</taxon>
        <taxon>environmental samples</taxon>
    </lineage>
</organism>
<accession>A0A0F7L4P2</accession>
<reference evidence="1" key="1">
    <citation type="journal article" date="2015" name="Front. Microbiol.">
        <title>Combining genomic sequencing methods to explore viral diversity and reveal potential virus-host interactions.</title>
        <authorList>
            <person name="Chow C.E."/>
            <person name="Winget D.M."/>
            <person name="White R.A.III."/>
            <person name="Hallam S.J."/>
            <person name="Suttle C.A."/>
        </authorList>
    </citation>
    <scope>NUCLEOTIDE SEQUENCE</scope>
    <source>
        <strain evidence="1">Anoxic2_3</strain>
    </source>
</reference>
<dbReference type="InterPro" id="IPR036410">
    <property type="entry name" value="HSP_DnaJ_Cys-rich_dom_sf"/>
</dbReference>